<dbReference type="PANTHER" id="PTHR43072:SF23">
    <property type="entry name" value="UPF0039 PROTEIN C11D3.02C"/>
    <property type="match status" value="1"/>
</dbReference>
<keyword evidence="1" id="KW-0808">Transferase</keyword>
<gene>
    <name evidence="4" type="ORF">IM811_017921</name>
</gene>
<reference evidence="4" key="1">
    <citation type="submission" date="2020-10" db="EMBL/GenBank/DDBJ databases">
        <title>High-Quality Genome Resource of Clonostachys rosea strain S41 by Oxford Nanopore Long-Read Sequencing.</title>
        <authorList>
            <person name="Wang H."/>
        </authorList>
    </citation>
    <scope>NUCLEOTIDE SEQUENCE</scope>
    <source>
        <strain evidence="4">S41</strain>
    </source>
</reference>
<evidence type="ECO:0000313" key="4">
    <source>
        <dbReference type="EMBL" id="KAF9748416.1"/>
    </source>
</evidence>
<dbReference type="GO" id="GO:0016747">
    <property type="term" value="F:acyltransferase activity, transferring groups other than amino-acyl groups"/>
    <property type="evidence" value="ECO:0007669"/>
    <property type="project" value="InterPro"/>
</dbReference>
<sequence>MATPAPFHDLSSVSIRPVTPDDAAAICAIYNPYVASTTISFEEAPIEPTEMAQRIAKVEAAELPWLVATAGGKLIGYTYATRWHARPAYRTSVESSVYIDQQVTRSGTGKALYSALLDELRARGLHVVIGVVALPNEGSVAFHERFGFHKVAHFSEIGRKFGCWIDVGYWELKLED</sequence>
<protein>
    <recommendedName>
        <fullName evidence="3">N-acetyltransferase domain-containing protein</fullName>
    </recommendedName>
</protein>
<evidence type="ECO:0000256" key="2">
    <source>
        <dbReference type="ARBA" id="ARBA00023315"/>
    </source>
</evidence>
<dbReference type="SUPFAM" id="SSF55729">
    <property type="entry name" value="Acyl-CoA N-acyltransferases (Nat)"/>
    <property type="match status" value="1"/>
</dbReference>
<accession>A0A8H7K7A9</accession>
<dbReference type="InterPro" id="IPR000182">
    <property type="entry name" value="GNAT_dom"/>
</dbReference>
<dbReference type="Pfam" id="PF13420">
    <property type="entry name" value="Acetyltransf_4"/>
    <property type="match status" value="1"/>
</dbReference>
<feature type="domain" description="N-acetyltransferase" evidence="3">
    <location>
        <begin position="13"/>
        <end position="175"/>
    </location>
</feature>
<name>A0A8H7K7A9_BIOOC</name>
<keyword evidence="2" id="KW-0012">Acyltransferase</keyword>
<dbReference type="NCBIfam" id="NF040504">
    <property type="entry name" value="resist_ArsN1b"/>
    <property type="match status" value="1"/>
</dbReference>
<dbReference type="Proteomes" id="UP000616885">
    <property type="component" value="Unassembled WGS sequence"/>
</dbReference>
<dbReference type="Gene3D" id="3.40.630.30">
    <property type="match status" value="1"/>
</dbReference>
<dbReference type="InterPro" id="IPR016181">
    <property type="entry name" value="Acyl_CoA_acyltransferase"/>
</dbReference>
<dbReference type="AlphaFoldDB" id="A0A8H7K7A9"/>
<dbReference type="CDD" id="cd04301">
    <property type="entry name" value="NAT_SF"/>
    <property type="match status" value="1"/>
</dbReference>
<evidence type="ECO:0000313" key="5">
    <source>
        <dbReference type="Proteomes" id="UP000616885"/>
    </source>
</evidence>
<dbReference type="EMBL" id="JADCTT010000009">
    <property type="protein sequence ID" value="KAF9748416.1"/>
    <property type="molecule type" value="Genomic_DNA"/>
</dbReference>
<organism evidence="4 5">
    <name type="scientific">Bionectria ochroleuca</name>
    <name type="common">Gliocladium roseum</name>
    <dbReference type="NCBI Taxonomy" id="29856"/>
    <lineage>
        <taxon>Eukaryota</taxon>
        <taxon>Fungi</taxon>
        <taxon>Dikarya</taxon>
        <taxon>Ascomycota</taxon>
        <taxon>Pezizomycotina</taxon>
        <taxon>Sordariomycetes</taxon>
        <taxon>Hypocreomycetidae</taxon>
        <taxon>Hypocreales</taxon>
        <taxon>Bionectriaceae</taxon>
        <taxon>Clonostachys</taxon>
    </lineage>
</organism>
<proteinExistence type="predicted"/>
<dbReference type="PROSITE" id="PS51186">
    <property type="entry name" value="GNAT"/>
    <property type="match status" value="1"/>
</dbReference>
<evidence type="ECO:0000256" key="1">
    <source>
        <dbReference type="ARBA" id="ARBA00022679"/>
    </source>
</evidence>
<evidence type="ECO:0000259" key="3">
    <source>
        <dbReference type="PROSITE" id="PS51186"/>
    </source>
</evidence>
<dbReference type="PANTHER" id="PTHR43072">
    <property type="entry name" value="N-ACETYLTRANSFERASE"/>
    <property type="match status" value="1"/>
</dbReference>
<comment type="caution">
    <text evidence="4">The sequence shown here is derived from an EMBL/GenBank/DDBJ whole genome shotgun (WGS) entry which is preliminary data.</text>
</comment>